<dbReference type="EMBL" id="MU006713">
    <property type="protein sequence ID" value="KAF2628582.1"/>
    <property type="molecule type" value="Genomic_DNA"/>
</dbReference>
<accession>A0ACB6S622</accession>
<protein>
    <submittedName>
        <fullName evidence="1">Uncharacterized protein</fullName>
    </submittedName>
</protein>
<proteinExistence type="predicted"/>
<gene>
    <name evidence="1" type="ORF">BU25DRAFT_467310</name>
</gene>
<comment type="caution">
    <text evidence="1">The sequence shown here is derived from an EMBL/GenBank/DDBJ whole genome shotgun (WGS) entry which is preliminary data.</text>
</comment>
<keyword evidence="2" id="KW-1185">Reference proteome</keyword>
<name>A0ACB6S622_9PLEO</name>
<dbReference type="Proteomes" id="UP000799754">
    <property type="component" value="Unassembled WGS sequence"/>
</dbReference>
<evidence type="ECO:0000313" key="2">
    <source>
        <dbReference type="Proteomes" id="UP000799754"/>
    </source>
</evidence>
<evidence type="ECO:0000313" key="1">
    <source>
        <dbReference type="EMBL" id="KAF2628582.1"/>
    </source>
</evidence>
<reference evidence="1" key="1">
    <citation type="journal article" date="2020" name="Stud. Mycol.">
        <title>101 Dothideomycetes genomes: a test case for predicting lifestyles and emergence of pathogens.</title>
        <authorList>
            <person name="Haridas S."/>
            <person name="Albert R."/>
            <person name="Binder M."/>
            <person name="Bloem J."/>
            <person name="Labutti K."/>
            <person name="Salamov A."/>
            <person name="Andreopoulos B."/>
            <person name="Baker S."/>
            <person name="Barry K."/>
            <person name="Bills G."/>
            <person name="Bluhm B."/>
            <person name="Cannon C."/>
            <person name="Castanera R."/>
            <person name="Culley D."/>
            <person name="Daum C."/>
            <person name="Ezra D."/>
            <person name="Gonzalez J."/>
            <person name="Henrissat B."/>
            <person name="Kuo A."/>
            <person name="Liang C."/>
            <person name="Lipzen A."/>
            <person name="Lutzoni F."/>
            <person name="Magnuson J."/>
            <person name="Mondo S."/>
            <person name="Nolan M."/>
            <person name="Ohm R."/>
            <person name="Pangilinan J."/>
            <person name="Park H.-J."/>
            <person name="Ramirez L."/>
            <person name="Alfaro M."/>
            <person name="Sun H."/>
            <person name="Tritt A."/>
            <person name="Yoshinaga Y."/>
            <person name="Zwiers L.-H."/>
            <person name="Turgeon B."/>
            <person name="Goodwin S."/>
            <person name="Spatafora J."/>
            <person name="Crous P."/>
            <person name="Grigoriev I."/>
        </authorList>
    </citation>
    <scope>NUCLEOTIDE SEQUENCE</scope>
    <source>
        <strain evidence="1">CBS 525.71</strain>
    </source>
</reference>
<organism evidence="1 2">
    <name type="scientific">Macroventuria anomochaeta</name>
    <dbReference type="NCBI Taxonomy" id="301207"/>
    <lineage>
        <taxon>Eukaryota</taxon>
        <taxon>Fungi</taxon>
        <taxon>Dikarya</taxon>
        <taxon>Ascomycota</taxon>
        <taxon>Pezizomycotina</taxon>
        <taxon>Dothideomycetes</taxon>
        <taxon>Pleosporomycetidae</taxon>
        <taxon>Pleosporales</taxon>
        <taxon>Pleosporineae</taxon>
        <taxon>Didymellaceae</taxon>
        <taxon>Macroventuria</taxon>
    </lineage>
</organism>
<sequence>MSTPNTPPCISQILSAVILNPVNTLQTAAMSQIEEIAELKRLNQELRAEKEAAVKRAARRHKDMMHANRRAERAEQALRNEALERQDDKTKASTLFCSYKETIKYLELGVAQAQCSGLYDERFQAMQTANAGLEAALAQQKEATAHLQTSAEETVQKLQVKFEADKTQTRKQADQDCEKRLAEMKKQMSEVFSRKSQAAMEKIQTAQQSSQAENESLKQQLQQALQMVEWHKTQAQQQTAQRGGLQGSQMAAGIHAGFPLPRQSPVQVKEAPNKRRRLDSMGNSGVPTPDRQRSRENSMGSSAPATTPKRKAPGTSREHAQSSQQPVTPTRQSTTSRQHQHLNTHASPLQPFQQPQSPAQASLLHTQSALRRQQLFQKFFQQLNASRVKAKYPQLSPQEALPAFNNFMARAANQQPSSPMPSHDGHQPTLQQFVSMGRTLSQETGTQAELRSPFLPVSPPFGQQTFASFTVQSPLSNRKIGSVSVQQIQSSHEQPQVQRETRQGNLPSPAISSQGLDSLMPTLTAGHNADSSAMFFNDAVRTQATPQQTNSGAEDMDLAAQLSSQLQDAGMYPSPEDSEGARVMGGSSDQAQVHDWTSPTPKHEGQSYSVGSGRPSFGNINFQNFGSNFSLDGFPATTGASFPPKAFAQTSEELSNGWNHLQAHRNVPQQAPLQHAINPALLFNSDTQGPIGDLFDAQGPSNSQPTFHQRLSSEAPTMPNLASSQPAPNHPPTSRKRPAPPSSGRSTPAPSARSTPAPSGSPLAVCLHCHENWWNETCDAREPCLNCIGSQKACERPRCLSFTMGTCTSARCPRVHEGEMRYGNTIFKPKTLKRIGKKDERKPSPSELARQQG</sequence>